<dbReference type="AlphaFoldDB" id="A0A501WL99"/>
<dbReference type="InterPro" id="IPR050469">
    <property type="entry name" value="Diguanylate_Cyclase"/>
</dbReference>
<dbReference type="SMART" id="SM00267">
    <property type="entry name" value="GGDEF"/>
    <property type="match status" value="1"/>
</dbReference>
<dbReference type="SUPFAM" id="SSF55073">
    <property type="entry name" value="Nucleotide cyclase"/>
    <property type="match status" value="1"/>
</dbReference>
<keyword evidence="5" id="KW-0472">Membrane</keyword>
<dbReference type="InterPro" id="IPR000160">
    <property type="entry name" value="GGDEF_dom"/>
</dbReference>
<proteinExistence type="predicted"/>
<dbReference type="PANTHER" id="PTHR45138">
    <property type="entry name" value="REGULATORY COMPONENTS OF SENSORY TRANSDUCTION SYSTEM"/>
    <property type="match status" value="1"/>
</dbReference>
<dbReference type="GO" id="GO:0005886">
    <property type="term" value="C:plasma membrane"/>
    <property type="evidence" value="ECO:0007669"/>
    <property type="project" value="TreeGrafter"/>
</dbReference>
<dbReference type="CDD" id="cd01949">
    <property type="entry name" value="GGDEF"/>
    <property type="match status" value="1"/>
</dbReference>
<feature type="domain" description="GGDEF" evidence="6">
    <location>
        <begin position="503"/>
        <end position="639"/>
    </location>
</feature>
<dbReference type="InterPro" id="IPR043128">
    <property type="entry name" value="Rev_trsase/Diguanyl_cyclase"/>
</dbReference>
<dbReference type="OrthoDB" id="5289013at2"/>
<feature type="transmembrane region" description="Helical" evidence="5">
    <location>
        <begin position="315"/>
        <end position="337"/>
    </location>
</feature>
<reference evidence="7 8" key="1">
    <citation type="submission" date="2019-06" db="EMBL/GenBank/DDBJ databases">
        <title>A novel bacterium of genus Marinomonas, isolated from coastal sand.</title>
        <authorList>
            <person name="Huang H."/>
            <person name="Mo K."/>
            <person name="Hu Y."/>
        </authorList>
    </citation>
    <scope>NUCLEOTIDE SEQUENCE [LARGE SCALE GENOMIC DNA]</scope>
    <source>
        <strain evidence="7 8">HB171799</strain>
    </source>
</reference>
<dbReference type="FunFam" id="3.30.70.270:FF:000001">
    <property type="entry name" value="Diguanylate cyclase domain protein"/>
    <property type="match status" value="1"/>
</dbReference>
<comment type="caution">
    <text evidence="7">The sequence shown here is derived from an EMBL/GenBank/DDBJ whole genome shotgun (WGS) entry which is preliminary data.</text>
</comment>
<feature type="transmembrane region" description="Helical" evidence="5">
    <location>
        <begin position="225"/>
        <end position="248"/>
    </location>
</feature>
<dbReference type="Pfam" id="PF07696">
    <property type="entry name" value="7TMR-DISMED2"/>
    <property type="match status" value="1"/>
</dbReference>
<accession>A0A501WL99</accession>
<gene>
    <name evidence="7" type="ORF">FJM67_12250</name>
</gene>
<dbReference type="InterPro" id="IPR011622">
    <property type="entry name" value="7TMR_DISM_rcpt_extracell_dom2"/>
</dbReference>
<dbReference type="Gene3D" id="2.60.40.2380">
    <property type="match status" value="1"/>
</dbReference>
<dbReference type="EC" id="2.7.7.65" evidence="2"/>
<feature type="coiled-coil region" evidence="4">
    <location>
        <begin position="427"/>
        <end position="475"/>
    </location>
</feature>
<dbReference type="EMBL" id="VFRR01000026">
    <property type="protein sequence ID" value="TPE49170.1"/>
    <property type="molecule type" value="Genomic_DNA"/>
</dbReference>
<keyword evidence="5" id="KW-1133">Transmembrane helix</keyword>
<keyword evidence="8" id="KW-1185">Reference proteome</keyword>
<dbReference type="InterPro" id="IPR011623">
    <property type="entry name" value="7TMR_DISM_rcpt_extracell_dom1"/>
</dbReference>
<keyword evidence="5" id="KW-0812">Transmembrane</keyword>
<organism evidence="7 8">
    <name type="scientific">Maribrevibacterium harenarium</name>
    <dbReference type="NCBI Taxonomy" id="2589817"/>
    <lineage>
        <taxon>Bacteria</taxon>
        <taxon>Pseudomonadati</taxon>
        <taxon>Pseudomonadota</taxon>
        <taxon>Gammaproteobacteria</taxon>
        <taxon>Oceanospirillales</taxon>
        <taxon>Oceanospirillaceae</taxon>
        <taxon>Maribrevibacterium</taxon>
    </lineage>
</organism>
<evidence type="ECO:0000256" key="5">
    <source>
        <dbReference type="SAM" id="Phobius"/>
    </source>
</evidence>
<feature type="transmembrane region" description="Helical" evidence="5">
    <location>
        <begin position="349"/>
        <end position="370"/>
    </location>
</feature>
<feature type="transmembrane region" description="Helical" evidence="5">
    <location>
        <begin position="286"/>
        <end position="309"/>
    </location>
</feature>
<evidence type="ECO:0000313" key="8">
    <source>
        <dbReference type="Proteomes" id="UP000315901"/>
    </source>
</evidence>
<evidence type="ECO:0000313" key="7">
    <source>
        <dbReference type="EMBL" id="TPE49170.1"/>
    </source>
</evidence>
<dbReference type="Gene3D" id="3.30.70.270">
    <property type="match status" value="1"/>
</dbReference>
<evidence type="ECO:0000259" key="6">
    <source>
        <dbReference type="PROSITE" id="PS50887"/>
    </source>
</evidence>
<dbReference type="Proteomes" id="UP000315901">
    <property type="component" value="Unassembled WGS sequence"/>
</dbReference>
<evidence type="ECO:0000256" key="4">
    <source>
        <dbReference type="SAM" id="Coils"/>
    </source>
</evidence>
<dbReference type="PROSITE" id="PS50887">
    <property type="entry name" value="GGDEF"/>
    <property type="match status" value="1"/>
</dbReference>
<keyword evidence="4" id="KW-0175">Coiled coil</keyword>
<comment type="catalytic activity">
    <reaction evidence="3">
        <text>2 GTP = 3',3'-c-di-GMP + 2 diphosphate</text>
        <dbReference type="Rhea" id="RHEA:24898"/>
        <dbReference type="ChEBI" id="CHEBI:33019"/>
        <dbReference type="ChEBI" id="CHEBI:37565"/>
        <dbReference type="ChEBI" id="CHEBI:58805"/>
        <dbReference type="EC" id="2.7.7.65"/>
    </reaction>
</comment>
<dbReference type="Pfam" id="PF07695">
    <property type="entry name" value="7TMR-DISM_7TM"/>
    <property type="match status" value="1"/>
</dbReference>
<sequence>MQFALEHCYMVIFLSILLSLFGFAVAPQALANSTPVLDRTSEVIDLGPNSHYLTTTALYINELTKREDLPWQPVLQSPLNINIDQPGIWLKTDFRTGVLNNWFWVLHVPWSGISSLEWYLYDRSNNRLGQNGSIDQWRIAKTFSADKHPYSVRLMLADNHEYTLFLKVTSEEKLIVPVSLVKEKTFIQQAVENHLMFGLFYGILIAMLGYNLSLFIYVRDSSYAYYCLYVSTIILYTLSVTGIGSAYIWHDFDWLNEHGYRFTASLAFFAAALFIRSFLKLPQQGGWLRLSGDIAVLAWAMVLLQVLIFPTPWQVYLVDGVGTISCIAGFTVSAYRWYQGDISGKYMTIAWSMLIFSTFLLMLGLTGIIAYRTELYYFQFVGFVIEVLLLSMALAERIGRERKERIAAESQSIYYEQQSLMAKSRELAAQQHALAVERQAKEELEQKVEEQTFELKQAMGALEQANHELEHISRVDGLTGLYNRRYFDKAFKDSFSSCLQQQLSLSVLILDVDFFKQVNDKYGYQAGDECLRQIAQILQQNADNEAHGLCARYGGEEFCLVVAGMDATAAAKFAEQIRTQVSSLKLCYGTRPFQVTISIGVATTIPTPQANPEKLLQAADNALYLAKSNGRNRVEQLPF</sequence>
<evidence type="ECO:0000256" key="1">
    <source>
        <dbReference type="ARBA" id="ARBA00001946"/>
    </source>
</evidence>
<dbReference type="Pfam" id="PF00990">
    <property type="entry name" value="GGDEF"/>
    <property type="match status" value="1"/>
</dbReference>
<dbReference type="NCBIfam" id="TIGR00254">
    <property type="entry name" value="GGDEF"/>
    <property type="match status" value="1"/>
</dbReference>
<evidence type="ECO:0000256" key="3">
    <source>
        <dbReference type="ARBA" id="ARBA00034247"/>
    </source>
</evidence>
<dbReference type="GO" id="GO:0043709">
    <property type="term" value="P:cell adhesion involved in single-species biofilm formation"/>
    <property type="evidence" value="ECO:0007669"/>
    <property type="project" value="TreeGrafter"/>
</dbReference>
<feature type="transmembrane region" description="Helical" evidence="5">
    <location>
        <begin position="376"/>
        <end position="395"/>
    </location>
</feature>
<comment type="cofactor">
    <cofactor evidence="1">
        <name>Mg(2+)</name>
        <dbReference type="ChEBI" id="CHEBI:18420"/>
    </cofactor>
</comment>
<dbReference type="InterPro" id="IPR029787">
    <property type="entry name" value="Nucleotide_cyclase"/>
</dbReference>
<dbReference type="GO" id="GO:1902201">
    <property type="term" value="P:negative regulation of bacterial-type flagellum-dependent cell motility"/>
    <property type="evidence" value="ECO:0007669"/>
    <property type="project" value="TreeGrafter"/>
</dbReference>
<feature type="transmembrane region" description="Helical" evidence="5">
    <location>
        <begin position="195"/>
        <end position="218"/>
    </location>
</feature>
<evidence type="ECO:0000256" key="2">
    <source>
        <dbReference type="ARBA" id="ARBA00012528"/>
    </source>
</evidence>
<dbReference type="PANTHER" id="PTHR45138:SF9">
    <property type="entry name" value="DIGUANYLATE CYCLASE DGCM-RELATED"/>
    <property type="match status" value="1"/>
</dbReference>
<name>A0A501WL99_9GAMM</name>
<dbReference type="GO" id="GO:0052621">
    <property type="term" value="F:diguanylate cyclase activity"/>
    <property type="evidence" value="ECO:0007669"/>
    <property type="project" value="UniProtKB-EC"/>
</dbReference>
<protein>
    <recommendedName>
        <fullName evidence="2">diguanylate cyclase</fullName>
        <ecNumber evidence="2">2.7.7.65</ecNumber>
    </recommendedName>
</protein>
<feature type="transmembrane region" description="Helical" evidence="5">
    <location>
        <begin position="260"/>
        <end position="279"/>
    </location>
</feature>